<name>A0A1S2LLM1_9BACI</name>
<sequence>MNRFAYYSEDPEQVEEYVKSILPFISDICEFELHNIEKTPYNEVVEKTGYLHRRVFYNRKEYEASMKNAYRKLVKKLRYTFVLRDDTLNEVWLNTNSKMLETLNILHMLGIKEFHHFRNKVSYKATNLVPNHDLNVLIEDDNGNKLFLAKFRFPYACKRIKAVEYLHQFGFLKPFATKFDYGENITYFDKDSIREAEAYEYATNNLFLFEEESVDISTAKTIIEEVAKISGGDVNFVFISS</sequence>
<proteinExistence type="predicted"/>
<evidence type="ECO:0000313" key="2">
    <source>
        <dbReference type="Proteomes" id="UP000179524"/>
    </source>
</evidence>
<dbReference type="AlphaFoldDB" id="A0A1S2LLM1"/>
<gene>
    <name evidence="1" type="ORF">BKP37_10520</name>
</gene>
<accession>A0A1S2LLM1</accession>
<protein>
    <submittedName>
        <fullName evidence="1">Uncharacterized protein</fullName>
    </submittedName>
</protein>
<keyword evidence="2" id="KW-1185">Reference proteome</keyword>
<dbReference type="Proteomes" id="UP000179524">
    <property type="component" value="Unassembled WGS sequence"/>
</dbReference>
<dbReference type="EMBL" id="MLQR01000028">
    <property type="protein sequence ID" value="OIJ13402.1"/>
    <property type="molecule type" value="Genomic_DNA"/>
</dbReference>
<reference evidence="1 2" key="1">
    <citation type="submission" date="2016-10" db="EMBL/GenBank/DDBJ databases">
        <title>Draft genome sequences of four alkaliphilic bacteria belonging to the Anaerobacillus genus.</title>
        <authorList>
            <person name="Bassil N.M."/>
            <person name="Lloyd J.R."/>
        </authorList>
    </citation>
    <scope>NUCLEOTIDE SEQUENCE [LARGE SCALE GENOMIC DNA]</scope>
    <source>
        <strain evidence="1 2">DSM 18345</strain>
    </source>
</reference>
<organism evidence="1 2">
    <name type="scientific">Anaerobacillus alkalilacustris</name>
    <dbReference type="NCBI Taxonomy" id="393763"/>
    <lineage>
        <taxon>Bacteria</taxon>
        <taxon>Bacillati</taxon>
        <taxon>Bacillota</taxon>
        <taxon>Bacilli</taxon>
        <taxon>Bacillales</taxon>
        <taxon>Bacillaceae</taxon>
        <taxon>Anaerobacillus</taxon>
    </lineage>
</organism>
<evidence type="ECO:0000313" key="1">
    <source>
        <dbReference type="EMBL" id="OIJ13402.1"/>
    </source>
</evidence>
<dbReference type="OrthoDB" id="2961273at2"/>
<dbReference type="RefSeq" id="WP_071309551.1">
    <property type="nucleotide sequence ID" value="NZ_MLQR01000028.1"/>
</dbReference>
<comment type="caution">
    <text evidence="1">The sequence shown here is derived from an EMBL/GenBank/DDBJ whole genome shotgun (WGS) entry which is preliminary data.</text>
</comment>